<dbReference type="SUPFAM" id="SSF50494">
    <property type="entry name" value="Trypsin-like serine proteases"/>
    <property type="match status" value="1"/>
</dbReference>
<proteinExistence type="predicted"/>
<evidence type="ECO:0000256" key="2">
    <source>
        <dbReference type="SAM" id="SignalP"/>
    </source>
</evidence>
<evidence type="ECO:0000313" key="4">
    <source>
        <dbReference type="EMBL" id="KRG58039.1"/>
    </source>
</evidence>
<dbReference type="PANTHER" id="PTHR24250">
    <property type="entry name" value="CHYMOTRYPSIN-RELATED"/>
    <property type="match status" value="1"/>
</dbReference>
<dbReference type="InterPro" id="IPR001314">
    <property type="entry name" value="Peptidase_S1A"/>
</dbReference>
<evidence type="ECO:0000313" key="5">
    <source>
        <dbReference type="Proteomes" id="UP000050902"/>
    </source>
</evidence>
<name>A0ABR5NKV6_9GAMM</name>
<dbReference type="PROSITE" id="PS50240">
    <property type="entry name" value="TRYPSIN_DOM"/>
    <property type="match status" value="1"/>
</dbReference>
<accession>A0ABR5NKV6</accession>
<dbReference type="InterPro" id="IPR009003">
    <property type="entry name" value="Peptidase_S1_PA"/>
</dbReference>
<sequence length="298" mass="31420">MSAHTKASHVTRLLLLLLLAAVSSAAGAVVIRHDVDDAEYRIPASDFPALVDMPGEGHGVLIAPQWVVTAAHAIPAHAPLDQVSIGGIAREVERVVTHAGYRTLPQALIDQAMASGEAMLIVVFLAGSDDIALVRLARPVTDVAPVALYRDSDEAGQVVQIVGKGATGTGATGHNPAGPNRTELRRAFNRVTSAYDRWFCYVFDEPPAALPLEGVIGNGDSGGPALIQADGQWRLAGLASWKVVQGNVLTARPGRYGQTVCNVRLGHYREWIESVMAGQAQAQAYNSFDGPTPLRGGA</sequence>
<comment type="caution">
    <text evidence="4">The sequence shown here is derived from an EMBL/GenBank/DDBJ whole genome shotgun (WGS) entry which is preliminary data.</text>
</comment>
<keyword evidence="1" id="KW-1015">Disulfide bond</keyword>
<dbReference type="EMBL" id="LDJG01000010">
    <property type="protein sequence ID" value="KRG58039.1"/>
    <property type="molecule type" value="Genomic_DNA"/>
</dbReference>
<reference evidence="4 5" key="1">
    <citation type="submission" date="2015-05" db="EMBL/GenBank/DDBJ databases">
        <title>Genome sequencing and analysis of members of genus Stenotrophomonas.</title>
        <authorList>
            <person name="Patil P.P."/>
            <person name="Midha S."/>
            <person name="Patil P.B."/>
        </authorList>
    </citation>
    <scope>NUCLEOTIDE SEQUENCE [LARGE SCALE GENOMIC DNA]</scope>
    <source>
        <strain evidence="4 5">DSM 12575</strain>
    </source>
</reference>
<dbReference type="Gene3D" id="2.40.10.10">
    <property type="entry name" value="Trypsin-like serine proteases"/>
    <property type="match status" value="1"/>
</dbReference>
<feature type="chain" id="PRO_5045910574" evidence="2">
    <location>
        <begin position="29"/>
        <end position="298"/>
    </location>
</feature>
<organism evidence="4 5">
    <name type="scientific">Stenotrophomonas nitritireducens</name>
    <dbReference type="NCBI Taxonomy" id="83617"/>
    <lineage>
        <taxon>Bacteria</taxon>
        <taxon>Pseudomonadati</taxon>
        <taxon>Pseudomonadota</taxon>
        <taxon>Gammaproteobacteria</taxon>
        <taxon>Lysobacterales</taxon>
        <taxon>Lysobacteraceae</taxon>
        <taxon>Stenotrophomonas</taxon>
    </lineage>
</organism>
<evidence type="ECO:0000256" key="1">
    <source>
        <dbReference type="ARBA" id="ARBA00023157"/>
    </source>
</evidence>
<dbReference type="InterPro" id="IPR043504">
    <property type="entry name" value="Peptidase_S1_PA_chymotrypsin"/>
</dbReference>
<protein>
    <submittedName>
        <fullName evidence="4">Trypsin</fullName>
    </submittedName>
</protein>
<gene>
    <name evidence="4" type="ORF">ABB22_07820</name>
</gene>
<keyword evidence="5" id="KW-1185">Reference proteome</keyword>
<dbReference type="InterPro" id="IPR001254">
    <property type="entry name" value="Trypsin_dom"/>
</dbReference>
<keyword evidence="2" id="KW-0732">Signal</keyword>
<dbReference type="SMART" id="SM00020">
    <property type="entry name" value="Tryp_SPc"/>
    <property type="match status" value="1"/>
</dbReference>
<dbReference type="Proteomes" id="UP000050902">
    <property type="component" value="Unassembled WGS sequence"/>
</dbReference>
<dbReference type="Pfam" id="PF00089">
    <property type="entry name" value="Trypsin"/>
    <property type="match status" value="1"/>
</dbReference>
<evidence type="ECO:0000259" key="3">
    <source>
        <dbReference type="PROSITE" id="PS50240"/>
    </source>
</evidence>
<dbReference type="PRINTS" id="PR00722">
    <property type="entry name" value="CHYMOTRYPSIN"/>
</dbReference>
<feature type="domain" description="Peptidase S1" evidence="3">
    <location>
        <begin position="25"/>
        <end position="277"/>
    </location>
</feature>
<feature type="signal peptide" evidence="2">
    <location>
        <begin position="1"/>
        <end position="28"/>
    </location>
</feature>